<dbReference type="Gene3D" id="2.160.20.10">
    <property type="entry name" value="Single-stranded right-handed beta-helix, Pectin lyase-like"/>
    <property type="match status" value="1"/>
</dbReference>
<dbReference type="InterPro" id="IPR011050">
    <property type="entry name" value="Pectin_lyase_fold/virulence"/>
</dbReference>
<comment type="catalytic activity">
    <reaction evidence="9 11">
        <text>[(1-&gt;4)-alpha-D-galacturonosyl methyl ester](n) + n H2O = [(1-&gt;4)-alpha-D-galacturonosyl](n) + n methanol + n H(+)</text>
        <dbReference type="Rhea" id="RHEA:22380"/>
        <dbReference type="Rhea" id="RHEA-COMP:14570"/>
        <dbReference type="Rhea" id="RHEA-COMP:14573"/>
        <dbReference type="ChEBI" id="CHEBI:15377"/>
        <dbReference type="ChEBI" id="CHEBI:15378"/>
        <dbReference type="ChEBI" id="CHEBI:17790"/>
        <dbReference type="ChEBI" id="CHEBI:140522"/>
        <dbReference type="ChEBI" id="CHEBI:140523"/>
        <dbReference type="EC" id="3.1.1.11"/>
    </reaction>
</comment>
<evidence type="ECO:0000256" key="7">
    <source>
        <dbReference type="ARBA" id="ARBA00022801"/>
    </source>
</evidence>
<dbReference type="EMBL" id="CAUWAG010000007">
    <property type="protein sequence ID" value="CAJ2505827.1"/>
    <property type="molecule type" value="Genomic_DNA"/>
</dbReference>
<dbReference type="AlphaFoldDB" id="A0AAI8VDQ9"/>
<feature type="chain" id="PRO_5042317544" description="Pectinesterase" evidence="11">
    <location>
        <begin position="17"/>
        <end position="328"/>
    </location>
</feature>
<name>A0AAI8VDQ9_9PEZI</name>
<dbReference type="PANTHER" id="PTHR31321:SF127">
    <property type="entry name" value="PECTINESTERASE"/>
    <property type="match status" value="1"/>
</dbReference>
<dbReference type="FunFam" id="2.160.20.10:FF:000014">
    <property type="entry name" value="Pectinesterase"/>
    <property type="match status" value="1"/>
</dbReference>
<evidence type="ECO:0000256" key="11">
    <source>
        <dbReference type="RuleBase" id="RU000589"/>
    </source>
</evidence>
<dbReference type="PROSITE" id="PS00503">
    <property type="entry name" value="PECTINESTERASE_2"/>
    <property type="match status" value="1"/>
</dbReference>
<dbReference type="GO" id="GO:0005576">
    <property type="term" value="C:extracellular region"/>
    <property type="evidence" value="ECO:0007669"/>
    <property type="project" value="UniProtKB-SubCell"/>
</dbReference>
<keyword evidence="7 11" id="KW-0378">Hydrolase</keyword>
<accession>A0AAI8VDQ9</accession>
<comment type="pathway">
    <text evidence="2 11">Glycan metabolism; pectin degradation; 2-dehydro-3-deoxy-D-gluconate from pectin: step 1/5.</text>
</comment>
<keyword evidence="6 11" id="KW-0732">Signal</keyword>
<evidence type="ECO:0000256" key="2">
    <source>
        <dbReference type="ARBA" id="ARBA00005184"/>
    </source>
</evidence>
<dbReference type="InterPro" id="IPR012334">
    <property type="entry name" value="Pectin_lyas_fold"/>
</dbReference>
<comment type="function">
    <text evidence="11">Involved in maceration and soft-rotting of plant tissue.</text>
</comment>
<proteinExistence type="inferred from homology"/>
<dbReference type="Pfam" id="PF01095">
    <property type="entry name" value="Pectinesterase"/>
    <property type="match status" value="1"/>
</dbReference>
<evidence type="ECO:0000256" key="3">
    <source>
        <dbReference type="ARBA" id="ARBA00008891"/>
    </source>
</evidence>
<dbReference type="InterPro" id="IPR000070">
    <property type="entry name" value="Pectinesterase_cat"/>
</dbReference>
<evidence type="ECO:0000259" key="12">
    <source>
        <dbReference type="Pfam" id="PF01095"/>
    </source>
</evidence>
<comment type="subcellular location">
    <subcellularLocation>
        <location evidence="1 11">Secreted</location>
    </subcellularLocation>
</comment>
<dbReference type="InterPro" id="IPR033131">
    <property type="entry name" value="Pectinesterase_Asp_AS"/>
</dbReference>
<dbReference type="EC" id="3.1.1.11" evidence="4 11"/>
<evidence type="ECO:0000313" key="13">
    <source>
        <dbReference type="EMBL" id="CAJ2505827.1"/>
    </source>
</evidence>
<evidence type="ECO:0000256" key="5">
    <source>
        <dbReference type="ARBA" id="ARBA00022525"/>
    </source>
</evidence>
<evidence type="ECO:0000256" key="1">
    <source>
        <dbReference type="ARBA" id="ARBA00004613"/>
    </source>
</evidence>
<organism evidence="13 14">
    <name type="scientific">Anthostomella pinea</name>
    <dbReference type="NCBI Taxonomy" id="933095"/>
    <lineage>
        <taxon>Eukaryota</taxon>
        <taxon>Fungi</taxon>
        <taxon>Dikarya</taxon>
        <taxon>Ascomycota</taxon>
        <taxon>Pezizomycotina</taxon>
        <taxon>Sordariomycetes</taxon>
        <taxon>Xylariomycetidae</taxon>
        <taxon>Xylariales</taxon>
        <taxon>Xylariaceae</taxon>
        <taxon>Anthostomella</taxon>
    </lineage>
</organism>
<evidence type="ECO:0000256" key="10">
    <source>
        <dbReference type="PROSITE-ProRule" id="PRU10040"/>
    </source>
</evidence>
<dbReference type="GO" id="GO:0030599">
    <property type="term" value="F:pectinesterase activity"/>
    <property type="evidence" value="ECO:0007669"/>
    <property type="project" value="UniProtKB-UniRule"/>
</dbReference>
<feature type="signal peptide" evidence="11">
    <location>
        <begin position="1"/>
        <end position="16"/>
    </location>
</feature>
<evidence type="ECO:0000256" key="9">
    <source>
        <dbReference type="ARBA" id="ARBA00047928"/>
    </source>
</evidence>
<dbReference type="GO" id="GO:0045490">
    <property type="term" value="P:pectin catabolic process"/>
    <property type="evidence" value="ECO:0007669"/>
    <property type="project" value="UniProtKB-UniRule"/>
</dbReference>
<reference evidence="13" key="1">
    <citation type="submission" date="2023-10" db="EMBL/GenBank/DDBJ databases">
        <authorList>
            <person name="Hackl T."/>
        </authorList>
    </citation>
    <scope>NUCLEOTIDE SEQUENCE</scope>
</reference>
<feature type="active site" evidence="10">
    <location>
        <position position="179"/>
    </location>
</feature>
<evidence type="ECO:0000256" key="6">
    <source>
        <dbReference type="ARBA" id="ARBA00022729"/>
    </source>
</evidence>
<keyword evidence="11" id="KW-0961">Cell wall biogenesis/degradation</keyword>
<dbReference type="PANTHER" id="PTHR31321">
    <property type="entry name" value="ACYL-COA THIOESTER HYDROLASE YBHC-RELATED"/>
    <property type="match status" value="1"/>
</dbReference>
<evidence type="ECO:0000256" key="4">
    <source>
        <dbReference type="ARBA" id="ARBA00013229"/>
    </source>
</evidence>
<comment type="caution">
    <text evidence="13">The sequence shown here is derived from an EMBL/GenBank/DDBJ whole genome shotgun (WGS) entry which is preliminary data.</text>
</comment>
<feature type="domain" description="Pectinesterase catalytic" evidence="12">
    <location>
        <begin position="29"/>
        <end position="299"/>
    </location>
</feature>
<keyword evidence="14" id="KW-1185">Reference proteome</keyword>
<dbReference type="Proteomes" id="UP001295740">
    <property type="component" value="Unassembled WGS sequence"/>
</dbReference>
<keyword evidence="5 11" id="KW-0964">Secreted</keyword>
<keyword evidence="8 11" id="KW-0063">Aspartyl esterase</keyword>
<dbReference type="SUPFAM" id="SSF51126">
    <property type="entry name" value="Pectin lyase-like"/>
    <property type="match status" value="1"/>
</dbReference>
<sequence>MNSLLVGLAFVASVLAEGRTSAPDGCLNVAQSGGDYSTIQSAVDSLSTTSSDAQCVFVNPGTYSEQVLVSARSAQLTFYGYTDDTTSYADNQATISYNLSQADGLSNDLTGTLRIKATNFKMYNINVNNGYGEGSQAIALSAYADSGYYGCAFTGFQDTLLSNVGNQYYAGCMIQGATDYIFGQEAAAWFEQCDLRVLARSLGYITANGEDTADGTSIYVLNNCDIAAADGNTVPEGAYYLGRPWGDHAKVVFQNTAMSAVINEDGWHIWNTGDERTDNVLFGEYNNSGVGAAGPRVDFATILDSAYAIADVLGDGYASAGYYDASYL</sequence>
<evidence type="ECO:0000313" key="14">
    <source>
        <dbReference type="Proteomes" id="UP001295740"/>
    </source>
</evidence>
<dbReference type="GO" id="GO:0042545">
    <property type="term" value="P:cell wall modification"/>
    <property type="evidence" value="ECO:0007669"/>
    <property type="project" value="UniProtKB-UniRule"/>
</dbReference>
<gene>
    <name evidence="13" type="ORF">KHLLAP_LOCUS6295</name>
</gene>
<protein>
    <recommendedName>
        <fullName evidence="4 11">Pectinesterase</fullName>
        <ecNumber evidence="4 11">3.1.1.11</ecNumber>
    </recommendedName>
</protein>
<comment type="similarity">
    <text evidence="3">Belongs to the pectinesterase family.</text>
</comment>
<evidence type="ECO:0000256" key="8">
    <source>
        <dbReference type="ARBA" id="ARBA00023085"/>
    </source>
</evidence>